<keyword evidence="7" id="KW-1185">Reference proteome</keyword>
<evidence type="ECO:0000313" key="6">
    <source>
        <dbReference type="EMBL" id="KAF7309412.1"/>
    </source>
</evidence>
<proteinExistence type="predicted"/>
<evidence type="ECO:0000256" key="4">
    <source>
        <dbReference type="PROSITE-ProRule" id="PRU00134"/>
    </source>
</evidence>
<feature type="domain" description="MYND-type" evidence="5">
    <location>
        <begin position="53"/>
        <end position="95"/>
    </location>
</feature>
<keyword evidence="2 4" id="KW-0863">Zinc-finger</keyword>
<evidence type="ECO:0000313" key="7">
    <source>
        <dbReference type="Proteomes" id="UP000636479"/>
    </source>
</evidence>
<dbReference type="Pfam" id="PF14737">
    <property type="entry name" value="DUF4470"/>
    <property type="match status" value="1"/>
</dbReference>
<dbReference type="Gene3D" id="6.10.140.2220">
    <property type="match status" value="1"/>
</dbReference>
<reference evidence="6" key="1">
    <citation type="submission" date="2020-05" db="EMBL/GenBank/DDBJ databases">
        <title>Mycena genomes resolve the evolution of fungal bioluminescence.</title>
        <authorList>
            <person name="Tsai I.J."/>
        </authorList>
    </citation>
    <scope>NUCLEOTIDE SEQUENCE</scope>
    <source>
        <strain evidence="6">171206Taipei</strain>
    </source>
</reference>
<evidence type="ECO:0000259" key="5">
    <source>
        <dbReference type="PROSITE" id="PS50865"/>
    </source>
</evidence>
<dbReference type="Pfam" id="PF01753">
    <property type="entry name" value="zf-MYND"/>
    <property type="match status" value="1"/>
</dbReference>
<evidence type="ECO:0000256" key="1">
    <source>
        <dbReference type="ARBA" id="ARBA00022723"/>
    </source>
</evidence>
<dbReference type="Proteomes" id="UP000636479">
    <property type="component" value="Unassembled WGS sequence"/>
</dbReference>
<evidence type="ECO:0000256" key="3">
    <source>
        <dbReference type="ARBA" id="ARBA00022833"/>
    </source>
</evidence>
<protein>
    <submittedName>
        <fullName evidence="6">DUF4470 domain-containing protein</fullName>
    </submittedName>
</protein>
<keyword evidence="3" id="KW-0862">Zinc</keyword>
<dbReference type="OrthoDB" id="5282002at2759"/>
<gene>
    <name evidence="6" type="ORF">MIND_00312000</name>
</gene>
<organism evidence="6 7">
    <name type="scientific">Mycena indigotica</name>
    <dbReference type="NCBI Taxonomy" id="2126181"/>
    <lineage>
        <taxon>Eukaryota</taxon>
        <taxon>Fungi</taxon>
        <taxon>Dikarya</taxon>
        <taxon>Basidiomycota</taxon>
        <taxon>Agaricomycotina</taxon>
        <taxon>Agaricomycetes</taxon>
        <taxon>Agaricomycetidae</taxon>
        <taxon>Agaricales</taxon>
        <taxon>Marasmiineae</taxon>
        <taxon>Mycenaceae</taxon>
        <taxon>Mycena</taxon>
    </lineage>
</organism>
<dbReference type="AlphaFoldDB" id="A0A8H6T2Z6"/>
<dbReference type="GO" id="GO:0008270">
    <property type="term" value="F:zinc ion binding"/>
    <property type="evidence" value="ECO:0007669"/>
    <property type="project" value="UniProtKB-KW"/>
</dbReference>
<dbReference type="SUPFAM" id="SSF144232">
    <property type="entry name" value="HIT/MYND zinc finger-like"/>
    <property type="match status" value="1"/>
</dbReference>
<keyword evidence="1" id="KW-0479">Metal-binding</keyword>
<comment type="caution">
    <text evidence="6">The sequence shown here is derived from an EMBL/GenBank/DDBJ whole genome shotgun (WGS) entry which is preliminary data.</text>
</comment>
<dbReference type="GeneID" id="59342493"/>
<sequence length="658" mass="74341">MVGKPWFSAVLTGLRKLRDIRDRGVDKFESLESLMSFNLGSAPDGATITQLMCANVGNTKSCSQWGVKTCAQCHLVKYCSEKCKLHHWSKHRPRCTHPYLSKNWQPAWVVEGREPIFLHPFNSVILYRLSHDMWGNVPAMDCLQIKNNEEQSGAFDDLKLCFPASADIRDMIRTVNSLPHNFTGYCDILLNDTNPILLNRTLVILFILLSSGPSLEEAAEFCTHLLYSAALPGAGAAYVKRCVDFIYGGGGEHEADLSFQRSLDTRGEGKLYSVQPSTGIKRLLEMCQSSYPLATALKGMREITLSPDQLDFREKYYATLKPAHRMSFHRFQETGILVPFAHNTVNFTEPNRFLFTSQGEWLVPEDANPLFGWDVTGVKYSGLKYGVDPDSDILGCLFFHVKHELREFAKRVRDFRIDIHVTSFDAGLLAKGISVGALPAFADATFDRVVAANLADTIGIKTCLTDWAPLLNRENRFSSILMQTSAWQTHWYPNSSVKTQWGPQTIHVLLEKYNRVSGLVDLPLTLLTSAYQAQDVQMKAVFTQGLRSPALLRVFESLDACHDNESIFQEYLDDQDVDRSAAAFDLQQRTTHRVYPKRFGIPVEATHAPKPDLSNDEFYDLFTLGGAQLSMRFLEFEGCSPRYRAISEYNDLCRRLFV</sequence>
<name>A0A8H6T2Z6_9AGAR</name>
<evidence type="ECO:0000256" key="2">
    <source>
        <dbReference type="ARBA" id="ARBA00022771"/>
    </source>
</evidence>
<dbReference type="InterPro" id="IPR027974">
    <property type="entry name" value="DUF4470"/>
</dbReference>
<dbReference type="InterPro" id="IPR002893">
    <property type="entry name" value="Znf_MYND"/>
</dbReference>
<dbReference type="EMBL" id="JACAZF010000003">
    <property type="protein sequence ID" value="KAF7309412.1"/>
    <property type="molecule type" value="Genomic_DNA"/>
</dbReference>
<accession>A0A8H6T2Z6</accession>
<dbReference type="PROSITE" id="PS50865">
    <property type="entry name" value="ZF_MYND_2"/>
    <property type="match status" value="1"/>
</dbReference>
<dbReference type="RefSeq" id="XP_037222862.1">
    <property type="nucleotide sequence ID" value="XM_037359977.1"/>
</dbReference>